<keyword evidence="2" id="KW-1185">Reference proteome</keyword>
<name>A0ABR3NTJ7_9TELE</name>
<evidence type="ECO:0000313" key="2">
    <source>
        <dbReference type="Proteomes" id="UP001558613"/>
    </source>
</evidence>
<organism evidence="1 2">
    <name type="scientific">Cirrhinus molitorella</name>
    <name type="common">mud carp</name>
    <dbReference type="NCBI Taxonomy" id="172907"/>
    <lineage>
        <taxon>Eukaryota</taxon>
        <taxon>Metazoa</taxon>
        <taxon>Chordata</taxon>
        <taxon>Craniata</taxon>
        <taxon>Vertebrata</taxon>
        <taxon>Euteleostomi</taxon>
        <taxon>Actinopterygii</taxon>
        <taxon>Neopterygii</taxon>
        <taxon>Teleostei</taxon>
        <taxon>Ostariophysi</taxon>
        <taxon>Cypriniformes</taxon>
        <taxon>Cyprinidae</taxon>
        <taxon>Labeoninae</taxon>
        <taxon>Labeonini</taxon>
        <taxon>Cirrhinus</taxon>
    </lineage>
</organism>
<dbReference type="EMBL" id="JAYMGO010000002">
    <property type="protein sequence ID" value="KAL1280335.1"/>
    <property type="molecule type" value="Genomic_DNA"/>
</dbReference>
<gene>
    <name evidence="1" type="ORF">QQF64_014935</name>
</gene>
<protein>
    <submittedName>
        <fullName evidence="1">Uncharacterized protein</fullName>
    </submittedName>
</protein>
<evidence type="ECO:0000313" key="1">
    <source>
        <dbReference type="EMBL" id="KAL1280335.1"/>
    </source>
</evidence>
<sequence length="78" mass="8812">MESGRPVRYNFVTAAHSSAQRPQWKRIRDRLSTEICVFCLANLLLDPVCRGFYCPASLPVSKCQCSGETRQSVCELKC</sequence>
<comment type="caution">
    <text evidence="1">The sequence shown here is derived from an EMBL/GenBank/DDBJ whole genome shotgun (WGS) entry which is preliminary data.</text>
</comment>
<accession>A0ABR3NTJ7</accession>
<dbReference type="Proteomes" id="UP001558613">
    <property type="component" value="Unassembled WGS sequence"/>
</dbReference>
<proteinExistence type="predicted"/>
<reference evidence="1 2" key="1">
    <citation type="submission" date="2023-09" db="EMBL/GenBank/DDBJ databases">
        <authorList>
            <person name="Wang M."/>
        </authorList>
    </citation>
    <scope>NUCLEOTIDE SEQUENCE [LARGE SCALE GENOMIC DNA]</scope>
    <source>
        <strain evidence="1">GT-2023</strain>
        <tissue evidence="1">Liver</tissue>
    </source>
</reference>